<dbReference type="Proteomes" id="UP001152888">
    <property type="component" value="Unassembled WGS sequence"/>
</dbReference>
<evidence type="ECO:0000313" key="2">
    <source>
        <dbReference type="Proteomes" id="UP001152888"/>
    </source>
</evidence>
<accession>A0A9P0QEX6</accession>
<reference evidence="1" key="1">
    <citation type="submission" date="2022-03" db="EMBL/GenBank/DDBJ databases">
        <authorList>
            <person name="Sayadi A."/>
        </authorList>
    </citation>
    <scope>NUCLEOTIDE SEQUENCE</scope>
</reference>
<evidence type="ECO:0000313" key="1">
    <source>
        <dbReference type="EMBL" id="CAH2018496.1"/>
    </source>
</evidence>
<sequence>MSPKKSIIFTNSQSRLRVIEDCLSDCSSAQPSTSYVQAISVLWDQILSEKLDLIVKLITRNELLYQYYDLVSRNFEVEQLKCKLIYYIFTRDVVSVLSGFGYLICSRILTRATELQS</sequence>
<proteinExistence type="predicted"/>
<protein>
    <submittedName>
        <fullName evidence="1">Uncharacterized protein</fullName>
    </submittedName>
</protein>
<gene>
    <name evidence="1" type="ORF">ACAOBT_LOCUS36644</name>
</gene>
<name>A0A9P0QEX6_ACAOB</name>
<organism evidence="1 2">
    <name type="scientific">Acanthoscelides obtectus</name>
    <name type="common">Bean weevil</name>
    <name type="synonym">Bruchus obtectus</name>
    <dbReference type="NCBI Taxonomy" id="200917"/>
    <lineage>
        <taxon>Eukaryota</taxon>
        <taxon>Metazoa</taxon>
        <taxon>Ecdysozoa</taxon>
        <taxon>Arthropoda</taxon>
        <taxon>Hexapoda</taxon>
        <taxon>Insecta</taxon>
        <taxon>Pterygota</taxon>
        <taxon>Neoptera</taxon>
        <taxon>Endopterygota</taxon>
        <taxon>Coleoptera</taxon>
        <taxon>Polyphaga</taxon>
        <taxon>Cucujiformia</taxon>
        <taxon>Chrysomeloidea</taxon>
        <taxon>Chrysomelidae</taxon>
        <taxon>Bruchinae</taxon>
        <taxon>Bruchini</taxon>
        <taxon>Acanthoscelides</taxon>
    </lineage>
</organism>
<comment type="caution">
    <text evidence="1">The sequence shown here is derived from an EMBL/GenBank/DDBJ whole genome shotgun (WGS) entry which is preliminary data.</text>
</comment>
<dbReference type="AlphaFoldDB" id="A0A9P0QEX6"/>
<keyword evidence="2" id="KW-1185">Reference proteome</keyword>
<dbReference type="EMBL" id="CAKOFQ010009779">
    <property type="protein sequence ID" value="CAH2018496.1"/>
    <property type="molecule type" value="Genomic_DNA"/>
</dbReference>